<dbReference type="Gene3D" id="3.40.50.720">
    <property type="entry name" value="NAD(P)-binding Rossmann-like Domain"/>
    <property type="match status" value="1"/>
</dbReference>
<dbReference type="InterPro" id="IPR016040">
    <property type="entry name" value="NAD(P)-bd_dom"/>
</dbReference>
<dbReference type="EMBL" id="JAAGMN010000926">
    <property type="protein sequence ID" value="NEE06508.1"/>
    <property type="molecule type" value="Genomic_DNA"/>
</dbReference>
<protein>
    <submittedName>
        <fullName evidence="2">NAD(P)H-binding protein</fullName>
    </submittedName>
</protein>
<reference evidence="2" key="1">
    <citation type="submission" date="2020-01" db="EMBL/GenBank/DDBJ databases">
        <title>Insect and environment-associated Actinomycetes.</title>
        <authorList>
            <person name="Currrie C."/>
            <person name="Chevrette M."/>
            <person name="Carlson C."/>
            <person name="Stubbendieck R."/>
            <person name="Wendt-Pienkowski E."/>
        </authorList>
    </citation>
    <scope>NUCLEOTIDE SEQUENCE</scope>
    <source>
        <strain evidence="2">SID7499</strain>
    </source>
</reference>
<dbReference type="InterPro" id="IPR051783">
    <property type="entry name" value="NAD(P)-dependent_oxidoreduct"/>
</dbReference>
<feature type="non-terminal residue" evidence="2">
    <location>
        <position position="123"/>
    </location>
</feature>
<dbReference type="InterPro" id="IPR036291">
    <property type="entry name" value="NAD(P)-bd_dom_sf"/>
</dbReference>
<evidence type="ECO:0000313" key="2">
    <source>
        <dbReference type="EMBL" id="NEE06508.1"/>
    </source>
</evidence>
<organism evidence="2">
    <name type="scientific">Streptomyces sp. SID7499</name>
    <dbReference type="NCBI Taxonomy" id="2706086"/>
    <lineage>
        <taxon>Bacteria</taxon>
        <taxon>Bacillati</taxon>
        <taxon>Actinomycetota</taxon>
        <taxon>Actinomycetes</taxon>
        <taxon>Kitasatosporales</taxon>
        <taxon>Streptomycetaceae</taxon>
        <taxon>Streptomyces</taxon>
    </lineage>
</organism>
<dbReference type="GO" id="GO:0005737">
    <property type="term" value="C:cytoplasm"/>
    <property type="evidence" value="ECO:0007669"/>
    <property type="project" value="TreeGrafter"/>
</dbReference>
<accession>A0A6G3WLX7</accession>
<comment type="caution">
    <text evidence="2">The sequence shown here is derived from an EMBL/GenBank/DDBJ whole genome shotgun (WGS) entry which is preliminary data.</text>
</comment>
<feature type="domain" description="NAD(P)-binding" evidence="1">
    <location>
        <begin position="21"/>
        <end position="122"/>
    </location>
</feature>
<dbReference type="PANTHER" id="PTHR48079:SF6">
    <property type="entry name" value="NAD(P)-BINDING DOMAIN-CONTAINING PROTEIN-RELATED"/>
    <property type="match status" value="1"/>
</dbReference>
<dbReference type="Pfam" id="PF13460">
    <property type="entry name" value="NAD_binding_10"/>
    <property type="match status" value="1"/>
</dbReference>
<dbReference type="AlphaFoldDB" id="A0A6G3WLX7"/>
<sequence>MRLPDGPDGPGSARPRCLVTGATGYIGGRLVPALLDAGYRVRALARTPQKLRDYPWADRVEVVRGDVTDAASLAEAMRDVDVAYYLVHALGSGSDFEETDRRAARTFGERARAAGVRRIVYLG</sequence>
<proteinExistence type="predicted"/>
<dbReference type="SUPFAM" id="SSF51735">
    <property type="entry name" value="NAD(P)-binding Rossmann-fold domains"/>
    <property type="match status" value="1"/>
</dbReference>
<dbReference type="PANTHER" id="PTHR48079">
    <property type="entry name" value="PROTEIN YEEZ"/>
    <property type="match status" value="1"/>
</dbReference>
<gene>
    <name evidence="2" type="ORF">G3M58_08645</name>
</gene>
<evidence type="ECO:0000259" key="1">
    <source>
        <dbReference type="Pfam" id="PF13460"/>
    </source>
</evidence>
<dbReference type="GO" id="GO:0004029">
    <property type="term" value="F:aldehyde dehydrogenase (NAD+) activity"/>
    <property type="evidence" value="ECO:0007669"/>
    <property type="project" value="TreeGrafter"/>
</dbReference>
<name>A0A6G3WLX7_9ACTN</name>